<feature type="region of interest" description="Disordered" evidence="6">
    <location>
        <begin position="56"/>
        <end position="77"/>
    </location>
</feature>
<keyword evidence="2" id="KW-0479">Metal-binding</keyword>
<comment type="subcellular location">
    <subcellularLocation>
        <location evidence="1">Nucleus</location>
    </subcellularLocation>
</comment>
<dbReference type="Pfam" id="PF04082">
    <property type="entry name" value="Fungal_trans"/>
    <property type="match status" value="1"/>
</dbReference>
<dbReference type="Proteomes" id="UP001160390">
    <property type="component" value="Unassembled WGS sequence"/>
</dbReference>
<name>A0AA35LUR6_9HYPO</name>
<dbReference type="CDD" id="cd12148">
    <property type="entry name" value="fungal_TF_MHR"/>
    <property type="match status" value="1"/>
</dbReference>
<gene>
    <name evidence="8" type="ORF">CCHLO57077_00003702</name>
</gene>
<evidence type="ECO:0000256" key="4">
    <source>
        <dbReference type="ARBA" id="ARBA00023163"/>
    </source>
</evidence>
<evidence type="ECO:0000256" key="6">
    <source>
        <dbReference type="SAM" id="MobiDB-lite"/>
    </source>
</evidence>
<dbReference type="GO" id="GO:0003677">
    <property type="term" value="F:DNA binding"/>
    <property type="evidence" value="ECO:0007669"/>
    <property type="project" value="InterPro"/>
</dbReference>
<feature type="non-terminal residue" evidence="8">
    <location>
        <position position="77"/>
    </location>
</feature>
<dbReference type="EMBL" id="CABFNP030000705">
    <property type="protein sequence ID" value="CAI6080375.1"/>
    <property type="molecule type" value="Genomic_DNA"/>
</dbReference>
<dbReference type="AlphaFoldDB" id="A0AA35LUR6"/>
<evidence type="ECO:0000259" key="7">
    <source>
        <dbReference type="Pfam" id="PF04082"/>
    </source>
</evidence>
<comment type="caution">
    <text evidence="8">The sequence shown here is derived from an EMBL/GenBank/DDBJ whole genome shotgun (WGS) entry which is preliminary data.</text>
</comment>
<dbReference type="InterPro" id="IPR050815">
    <property type="entry name" value="TF_fung"/>
</dbReference>
<dbReference type="GO" id="GO:0005634">
    <property type="term" value="C:nucleus"/>
    <property type="evidence" value="ECO:0007669"/>
    <property type="project" value="UniProtKB-SubCell"/>
</dbReference>
<evidence type="ECO:0000256" key="1">
    <source>
        <dbReference type="ARBA" id="ARBA00004123"/>
    </source>
</evidence>
<keyword evidence="9" id="KW-1185">Reference proteome</keyword>
<evidence type="ECO:0000256" key="2">
    <source>
        <dbReference type="ARBA" id="ARBA00022723"/>
    </source>
</evidence>
<accession>A0AA35LUR6</accession>
<sequence length="77" mass="8806">MSIGACARYAELLDVTSSTEAYSVLRKVTSWIEIEERKRTWWALFALDRLSVTGNERSYALPPPTREARLPGDDDSW</sequence>
<dbReference type="InterPro" id="IPR007219">
    <property type="entry name" value="XnlR_reg_dom"/>
</dbReference>
<evidence type="ECO:0000313" key="8">
    <source>
        <dbReference type="EMBL" id="CAI6080375.1"/>
    </source>
</evidence>
<dbReference type="PANTHER" id="PTHR47338:SF20">
    <property type="entry name" value="ZN(II)2CYS6 TRANSCRIPTION FACTOR (EUROFUNG)"/>
    <property type="match status" value="1"/>
</dbReference>
<protein>
    <recommendedName>
        <fullName evidence="7">Xylanolytic transcriptional activator regulatory domain-containing protein</fullName>
    </recommendedName>
</protein>
<keyword evidence="5" id="KW-0539">Nucleus</keyword>
<dbReference type="GO" id="GO:0000981">
    <property type="term" value="F:DNA-binding transcription factor activity, RNA polymerase II-specific"/>
    <property type="evidence" value="ECO:0007669"/>
    <property type="project" value="InterPro"/>
</dbReference>
<feature type="compositionally biased region" description="Basic and acidic residues" evidence="6">
    <location>
        <begin position="66"/>
        <end position="77"/>
    </location>
</feature>
<evidence type="ECO:0000256" key="3">
    <source>
        <dbReference type="ARBA" id="ARBA00023015"/>
    </source>
</evidence>
<organism evidence="8 9">
    <name type="scientific">Clonostachys chloroleuca</name>
    <dbReference type="NCBI Taxonomy" id="1926264"/>
    <lineage>
        <taxon>Eukaryota</taxon>
        <taxon>Fungi</taxon>
        <taxon>Dikarya</taxon>
        <taxon>Ascomycota</taxon>
        <taxon>Pezizomycotina</taxon>
        <taxon>Sordariomycetes</taxon>
        <taxon>Hypocreomycetidae</taxon>
        <taxon>Hypocreales</taxon>
        <taxon>Bionectriaceae</taxon>
        <taxon>Clonostachys</taxon>
    </lineage>
</organism>
<reference evidence="8" key="1">
    <citation type="submission" date="2023-01" db="EMBL/GenBank/DDBJ databases">
        <authorList>
            <person name="Piombo E."/>
        </authorList>
    </citation>
    <scope>NUCLEOTIDE SEQUENCE</scope>
</reference>
<keyword evidence="4" id="KW-0804">Transcription</keyword>
<dbReference type="PANTHER" id="PTHR47338">
    <property type="entry name" value="ZN(II)2CYS6 TRANSCRIPTION FACTOR (EUROFUNG)-RELATED"/>
    <property type="match status" value="1"/>
</dbReference>
<feature type="domain" description="Xylanolytic transcriptional activator regulatory" evidence="7">
    <location>
        <begin position="28"/>
        <end position="75"/>
    </location>
</feature>
<proteinExistence type="predicted"/>
<keyword evidence="3" id="KW-0805">Transcription regulation</keyword>
<evidence type="ECO:0000313" key="9">
    <source>
        <dbReference type="Proteomes" id="UP001160390"/>
    </source>
</evidence>
<evidence type="ECO:0000256" key="5">
    <source>
        <dbReference type="ARBA" id="ARBA00023242"/>
    </source>
</evidence>
<dbReference type="GO" id="GO:0008270">
    <property type="term" value="F:zinc ion binding"/>
    <property type="evidence" value="ECO:0007669"/>
    <property type="project" value="InterPro"/>
</dbReference>
<dbReference type="GO" id="GO:0006351">
    <property type="term" value="P:DNA-templated transcription"/>
    <property type="evidence" value="ECO:0007669"/>
    <property type="project" value="InterPro"/>
</dbReference>